<reference evidence="1 2" key="1">
    <citation type="submission" date="2016-07" db="EMBL/GenBank/DDBJ databases">
        <title>Pervasive Adenine N6-methylation of Active Genes in Fungi.</title>
        <authorList>
            <consortium name="DOE Joint Genome Institute"/>
            <person name="Mondo S.J."/>
            <person name="Dannebaum R.O."/>
            <person name="Kuo R.C."/>
            <person name="Labutti K."/>
            <person name="Haridas S."/>
            <person name="Kuo A."/>
            <person name="Salamov A."/>
            <person name="Ahrendt S.R."/>
            <person name="Lipzen A."/>
            <person name="Sullivan W."/>
            <person name="Andreopoulos W.B."/>
            <person name="Clum A."/>
            <person name="Lindquist E."/>
            <person name="Daum C."/>
            <person name="Ramamoorthy G.K."/>
            <person name="Gryganskyi A."/>
            <person name="Culley D."/>
            <person name="Magnuson J.K."/>
            <person name="James T.Y."/>
            <person name="O'Malley M.A."/>
            <person name="Stajich J.E."/>
            <person name="Spatafora J.W."/>
            <person name="Visel A."/>
            <person name="Grigoriev I.V."/>
        </authorList>
    </citation>
    <scope>NUCLEOTIDE SEQUENCE [LARGE SCALE GENOMIC DNA]</scope>
    <source>
        <strain evidence="1 2">ATCC 12442</strain>
    </source>
</reference>
<dbReference type="RefSeq" id="XP_040743474.1">
    <property type="nucleotide sequence ID" value="XM_040883729.1"/>
</dbReference>
<protein>
    <submittedName>
        <fullName evidence="1">Uncharacterized protein</fullName>
    </submittedName>
</protein>
<accession>A0A1Y1W957</accession>
<dbReference type="EMBL" id="MCFD01000007">
    <property type="protein sequence ID" value="ORX69786.1"/>
    <property type="molecule type" value="Genomic_DNA"/>
</dbReference>
<dbReference type="AlphaFoldDB" id="A0A1Y1W957"/>
<organism evidence="1 2">
    <name type="scientific">Linderina pennispora</name>
    <dbReference type="NCBI Taxonomy" id="61395"/>
    <lineage>
        <taxon>Eukaryota</taxon>
        <taxon>Fungi</taxon>
        <taxon>Fungi incertae sedis</taxon>
        <taxon>Zoopagomycota</taxon>
        <taxon>Kickxellomycotina</taxon>
        <taxon>Kickxellomycetes</taxon>
        <taxon>Kickxellales</taxon>
        <taxon>Kickxellaceae</taxon>
        <taxon>Linderina</taxon>
    </lineage>
</organism>
<evidence type="ECO:0000313" key="1">
    <source>
        <dbReference type="EMBL" id="ORX69786.1"/>
    </source>
</evidence>
<proteinExistence type="predicted"/>
<name>A0A1Y1W957_9FUNG</name>
<comment type="caution">
    <text evidence="1">The sequence shown here is derived from an EMBL/GenBank/DDBJ whole genome shotgun (WGS) entry which is preliminary data.</text>
</comment>
<dbReference type="Proteomes" id="UP000193922">
    <property type="component" value="Unassembled WGS sequence"/>
</dbReference>
<dbReference type="GeneID" id="63800377"/>
<keyword evidence="2" id="KW-1185">Reference proteome</keyword>
<gene>
    <name evidence="1" type="ORF">DL89DRAFT_165827</name>
</gene>
<sequence length="79" mass="8937">MLLRVVKRCICPVSFGCLLGFIGNQVRKSRVLPVVGDSCLHFWFVFRTSKDTANSQSTCEKKYCGSVIPYGWVSRSFLL</sequence>
<evidence type="ECO:0000313" key="2">
    <source>
        <dbReference type="Proteomes" id="UP000193922"/>
    </source>
</evidence>